<gene>
    <name evidence="2" type="ORF">DM860_002811</name>
</gene>
<name>A0A328D433_9ASTE</name>
<dbReference type="Proteomes" id="UP000249390">
    <property type="component" value="Unassembled WGS sequence"/>
</dbReference>
<feature type="compositionally biased region" description="Polar residues" evidence="1">
    <location>
        <begin position="20"/>
        <end position="35"/>
    </location>
</feature>
<feature type="compositionally biased region" description="Basic and acidic residues" evidence="1">
    <location>
        <begin position="260"/>
        <end position="269"/>
    </location>
</feature>
<protein>
    <recommendedName>
        <fullName evidence="4">DUF4283 domain-containing protein</fullName>
    </recommendedName>
</protein>
<reference evidence="2 3" key="1">
    <citation type="submission" date="2018-06" db="EMBL/GenBank/DDBJ databases">
        <title>The Genome of Cuscuta australis (Dodder) Provides Insight into the Evolution of Plant Parasitism.</title>
        <authorList>
            <person name="Liu H."/>
        </authorList>
    </citation>
    <scope>NUCLEOTIDE SEQUENCE [LARGE SCALE GENOMIC DNA]</scope>
    <source>
        <strain evidence="3">cv. Yunnan</strain>
        <tissue evidence="2">Vines</tissue>
    </source>
</reference>
<dbReference type="AlphaFoldDB" id="A0A328D433"/>
<evidence type="ECO:0000313" key="2">
    <source>
        <dbReference type="EMBL" id="RAL39278.1"/>
    </source>
</evidence>
<keyword evidence="3" id="KW-1185">Reference proteome</keyword>
<evidence type="ECO:0000313" key="3">
    <source>
        <dbReference type="Proteomes" id="UP000249390"/>
    </source>
</evidence>
<dbReference type="PANTHER" id="PTHR31286">
    <property type="entry name" value="GLYCINE-RICH CELL WALL STRUCTURAL PROTEIN 1.8-LIKE"/>
    <property type="match status" value="1"/>
</dbReference>
<evidence type="ECO:0008006" key="4">
    <source>
        <dbReference type="Google" id="ProtNLM"/>
    </source>
</evidence>
<comment type="caution">
    <text evidence="2">The sequence shown here is derived from an EMBL/GenBank/DDBJ whole genome shotgun (WGS) entry which is preliminary data.</text>
</comment>
<feature type="compositionally biased region" description="Basic and acidic residues" evidence="1">
    <location>
        <begin position="239"/>
        <end position="249"/>
    </location>
</feature>
<accession>A0A328D433</accession>
<dbReference type="PANTHER" id="PTHR31286:SF165">
    <property type="entry name" value="DUF4283 DOMAIN-CONTAINING PROTEIN"/>
    <property type="match status" value="1"/>
</dbReference>
<feature type="region of interest" description="Disordered" evidence="1">
    <location>
        <begin position="1"/>
        <end position="61"/>
    </location>
</feature>
<feature type="compositionally biased region" description="Polar residues" evidence="1">
    <location>
        <begin position="42"/>
        <end position="56"/>
    </location>
</feature>
<organism evidence="2 3">
    <name type="scientific">Cuscuta australis</name>
    <dbReference type="NCBI Taxonomy" id="267555"/>
    <lineage>
        <taxon>Eukaryota</taxon>
        <taxon>Viridiplantae</taxon>
        <taxon>Streptophyta</taxon>
        <taxon>Embryophyta</taxon>
        <taxon>Tracheophyta</taxon>
        <taxon>Spermatophyta</taxon>
        <taxon>Magnoliopsida</taxon>
        <taxon>eudicotyledons</taxon>
        <taxon>Gunneridae</taxon>
        <taxon>Pentapetalae</taxon>
        <taxon>asterids</taxon>
        <taxon>lamiids</taxon>
        <taxon>Solanales</taxon>
        <taxon>Convolvulaceae</taxon>
        <taxon>Cuscuteae</taxon>
        <taxon>Cuscuta</taxon>
        <taxon>Cuscuta subgen. Grammica</taxon>
        <taxon>Cuscuta sect. Cleistogrammica</taxon>
    </lineage>
</organism>
<sequence length="437" mass="49487">MTARKRGRPKKKKASAAEGTPSTYNKDEGTPSSINKDADLIDSSSTSKKGNPISRSTVKEKGLGDLAVEEASKRSNAEVVGPSENLELNLKYVETEEINGITMARMLKEDLLESSYSWDKTILCCVLGANPPLKIMDGFLRRIKIEEISVLREGQFVVHFDREEHREEVTKRKLPDLDLKFWSLNGLSKIGSIIGKPIRRDKATATMSKLGYARIQLEVAIQNNFPDKCHKLGHSGEACRNKQGKEAGSKSKTMVWRPKKNTEDRDKEIAQPTEREAGILKEYSIIQKATPRYEEEFQTVDKKKSAKRGLNKKARSFRFCDMWVLDQDFSKIVQKVWDKDMAGRFMFQDIGFSSMFRTYPSLVSQFSFSFEANGYLPIDGYKLLIARWEVDFQTRKESALNDLQRSCLPIDGLSLPSLGSHRWDRFPIAGQGCSALC</sequence>
<dbReference type="EMBL" id="NQVE01000200">
    <property type="protein sequence ID" value="RAL39278.1"/>
    <property type="molecule type" value="Genomic_DNA"/>
</dbReference>
<proteinExistence type="predicted"/>
<evidence type="ECO:0000256" key="1">
    <source>
        <dbReference type="SAM" id="MobiDB-lite"/>
    </source>
</evidence>
<dbReference type="InterPro" id="IPR040256">
    <property type="entry name" value="At4g02000-like"/>
</dbReference>
<feature type="compositionally biased region" description="Basic residues" evidence="1">
    <location>
        <begin position="1"/>
        <end position="14"/>
    </location>
</feature>
<feature type="region of interest" description="Disordered" evidence="1">
    <location>
        <begin position="239"/>
        <end position="269"/>
    </location>
</feature>